<protein>
    <recommendedName>
        <fullName evidence="3">Metal-binding protein</fullName>
    </recommendedName>
</protein>
<evidence type="ECO:0000313" key="1">
    <source>
        <dbReference type="EMBL" id="MDV0447649.1"/>
    </source>
</evidence>
<comment type="caution">
    <text evidence="1">The sequence shown here is derived from an EMBL/GenBank/DDBJ whole genome shotgun (WGS) entry which is preliminary data.</text>
</comment>
<dbReference type="Proteomes" id="UP001271789">
    <property type="component" value="Unassembled WGS sequence"/>
</dbReference>
<dbReference type="AlphaFoldDB" id="A0AAE4MKL3"/>
<dbReference type="InterPro" id="IPR018664">
    <property type="entry name" value="DUF2103_metal-binding"/>
</dbReference>
<accession>A0AAE4MKL3</accession>
<dbReference type="Pfam" id="PF09876">
    <property type="entry name" value="DUF2103"/>
    <property type="match status" value="1"/>
</dbReference>
<gene>
    <name evidence="1" type="ORF">MsAg5_15590</name>
</gene>
<organism evidence="1 2">
    <name type="scientific">Methanolapillus africanus</name>
    <dbReference type="NCBI Taxonomy" id="3028297"/>
    <lineage>
        <taxon>Archaea</taxon>
        <taxon>Methanobacteriati</taxon>
        <taxon>Methanobacteriota</taxon>
        <taxon>Stenosarchaea group</taxon>
        <taxon>Methanomicrobia</taxon>
        <taxon>Methanosarcinales</taxon>
        <taxon>Methanosarcinaceae</taxon>
        <taxon>Methanolapillus</taxon>
    </lineage>
</organism>
<reference evidence="1" key="1">
    <citation type="submission" date="2023-06" db="EMBL/GenBank/DDBJ databases">
        <title>Genome sequence of Methanosarcinaceae archaeon Ag5.</title>
        <authorList>
            <person name="Protasov E."/>
            <person name="Platt K."/>
            <person name="Poehlein A."/>
            <person name="Daniel R."/>
            <person name="Brune A."/>
        </authorList>
    </citation>
    <scope>NUCLEOTIDE SEQUENCE</scope>
    <source>
        <strain evidence="1">Ag5</strain>
    </source>
</reference>
<proteinExistence type="predicted"/>
<evidence type="ECO:0000313" key="2">
    <source>
        <dbReference type="Proteomes" id="UP001271789"/>
    </source>
</evidence>
<sequence>MNILPQRMTSADRNKIGGIHTTIIGERTGKKIVALVASHPRVKKIVPGIIKVKGSSGGSFRAKVLRPDNRGNLRLLLSQGTSVQEIQLVTTASDPLSGEIVLNELNKMIEKELAE</sequence>
<evidence type="ECO:0008006" key="3">
    <source>
        <dbReference type="Google" id="ProtNLM"/>
    </source>
</evidence>
<dbReference type="EMBL" id="JAWDKD010000021">
    <property type="protein sequence ID" value="MDV0447649.1"/>
    <property type="molecule type" value="Genomic_DNA"/>
</dbReference>
<keyword evidence="2" id="KW-1185">Reference proteome</keyword>
<name>A0AAE4MKL3_9EURY</name>